<feature type="region of interest" description="Disordered" evidence="1">
    <location>
        <begin position="244"/>
        <end position="267"/>
    </location>
</feature>
<dbReference type="EMBL" id="BQNB010020945">
    <property type="protein sequence ID" value="GJU01242.1"/>
    <property type="molecule type" value="Genomic_DNA"/>
</dbReference>
<keyword evidence="3" id="KW-1185">Reference proteome</keyword>
<evidence type="ECO:0000313" key="2">
    <source>
        <dbReference type="EMBL" id="GJU01242.1"/>
    </source>
</evidence>
<dbReference type="Proteomes" id="UP001151760">
    <property type="component" value="Unassembled WGS sequence"/>
</dbReference>
<gene>
    <name evidence="2" type="ORF">Tco_1111580</name>
</gene>
<sequence length="267" mass="31103">MDLPLTGNLLEMSTPNAVSLLDDDKLYKFKEGDFNRIRIQDIEEMLLLLVQGKLTNHTVEECLAFNNIRVISFTMKMEILLEPTSNKLMVGDLCDSLRIKLVTTGKKRWWDSIRIKLVLEHAEFDEFDTHVLERFDTSAGNPVKEILLKLNLPDHRILKDGCEVKEFQRSFRHSDTERLSRSDEVLKLKNFKKDATLKLFKSTNQERYEHVSPEVIRSHGGKIYKMAKHDYAWLMISRCSRSHSRQAKEQAQDLKSVITTSNHKIND</sequence>
<evidence type="ECO:0000313" key="3">
    <source>
        <dbReference type="Proteomes" id="UP001151760"/>
    </source>
</evidence>
<reference evidence="2" key="1">
    <citation type="journal article" date="2022" name="Int. J. Mol. Sci.">
        <title>Draft Genome of Tanacetum Coccineum: Genomic Comparison of Closely Related Tanacetum-Family Plants.</title>
        <authorList>
            <person name="Yamashiro T."/>
            <person name="Shiraishi A."/>
            <person name="Nakayama K."/>
            <person name="Satake H."/>
        </authorList>
    </citation>
    <scope>NUCLEOTIDE SEQUENCE</scope>
</reference>
<accession>A0ABQ5IM30</accession>
<name>A0ABQ5IM30_9ASTR</name>
<comment type="caution">
    <text evidence="2">The sequence shown here is derived from an EMBL/GenBank/DDBJ whole genome shotgun (WGS) entry which is preliminary data.</text>
</comment>
<feature type="compositionally biased region" description="Polar residues" evidence="1">
    <location>
        <begin position="257"/>
        <end position="267"/>
    </location>
</feature>
<proteinExistence type="predicted"/>
<evidence type="ECO:0000256" key="1">
    <source>
        <dbReference type="SAM" id="MobiDB-lite"/>
    </source>
</evidence>
<protein>
    <submittedName>
        <fullName evidence="2">Uncharacterized protein</fullName>
    </submittedName>
</protein>
<reference evidence="2" key="2">
    <citation type="submission" date="2022-01" db="EMBL/GenBank/DDBJ databases">
        <authorList>
            <person name="Yamashiro T."/>
            <person name="Shiraishi A."/>
            <person name="Satake H."/>
            <person name="Nakayama K."/>
        </authorList>
    </citation>
    <scope>NUCLEOTIDE SEQUENCE</scope>
</reference>
<organism evidence="2 3">
    <name type="scientific">Tanacetum coccineum</name>
    <dbReference type="NCBI Taxonomy" id="301880"/>
    <lineage>
        <taxon>Eukaryota</taxon>
        <taxon>Viridiplantae</taxon>
        <taxon>Streptophyta</taxon>
        <taxon>Embryophyta</taxon>
        <taxon>Tracheophyta</taxon>
        <taxon>Spermatophyta</taxon>
        <taxon>Magnoliopsida</taxon>
        <taxon>eudicotyledons</taxon>
        <taxon>Gunneridae</taxon>
        <taxon>Pentapetalae</taxon>
        <taxon>asterids</taxon>
        <taxon>campanulids</taxon>
        <taxon>Asterales</taxon>
        <taxon>Asteraceae</taxon>
        <taxon>Asteroideae</taxon>
        <taxon>Anthemideae</taxon>
        <taxon>Anthemidinae</taxon>
        <taxon>Tanacetum</taxon>
    </lineage>
</organism>